<evidence type="ECO:0000313" key="2">
    <source>
        <dbReference type="Proteomes" id="UP000499080"/>
    </source>
</evidence>
<name>A0A4Y2MF07_ARAVE</name>
<dbReference type="AlphaFoldDB" id="A0A4Y2MF07"/>
<dbReference type="EMBL" id="BGPR01007276">
    <property type="protein sequence ID" value="GBN25711.1"/>
    <property type="molecule type" value="Genomic_DNA"/>
</dbReference>
<organism evidence="1 2">
    <name type="scientific">Araneus ventricosus</name>
    <name type="common">Orbweaver spider</name>
    <name type="synonym">Epeira ventricosa</name>
    <dbReference type="NCBI Taxonomy" id="182803"/>
    <lineage>
        <taxon>Eukaryota</taxon>
        <taxon>Metazoa</taxon>
        <taxon>Ecdysozoa</taxon>
        <taxon>Arthropoda</taxon>
        <taxon>Chelicerata</taxon>
        <taxon>Arachnida</taxon>
        <taxon>Araneae</taxon>
        <taxon>Araneomorphae</taxon>
        <taxon>Entelegynae</taxon>
        <taxon>Araneoidea</taxon>
        <taxon>Araneidae</taxon>
        <taxon>Araneus</taxon>
    </lineage>
</organism>
<sequence length="115" mass="13431">MQDGIRPHRSVEVFDFLSEHFDDRVVSLDYEIHTQSGMDWPPYPPDLTPCDFLFGVLERQVYLRNKQNIIELEQYISAACQTIPTEMFARASVNFVLRLSYVVVAYGSYFENMVL</sequence>
<proteinExistence type="predicted"/>
<dbReference type="PANTHER" id="PTHR47326:SF1">
    <property type="entry name" value="HTH PSQ-TYPE DOMAIN-CONTAINING PROTEIN"/>
    <property type="match status" value="1"/>
</dbReference>
<accession>A0A4Y2MF07</accession>
<dbReference type="OrthoDB" id="6458410at2759"/>
<comment type="caution">
    <text evidence="1">The sequence shown here is derived from an EMBL/GenBank/DDBJ whole genome shotgun (WGS) entry which is preliminary data.</text>
</comment>
<gene>
    <name evidence="1" type="ORF">AVEN_172025_1</name>
</gene>
<dbReference type="Proteomes" id="UP000499080">
    <property type="component" value="Unassembled WGS sequence"/>
</dbReference>
<keyword evidence="2" id="KW-1185">Reference proteome</keyword>
<protein>
    <recommendedName>
        <fullName evidence="3">Tc1-like transposase DDE domain-containing protein</fullName>
    </recommendedName>
</protein>
<evidence type="ECO:0000313" key="1">
    <source>
        <dbReference type="EMBL" id="GBN25711.1"/>
    </source>
</evidence>
<reference evidence="1 2" key="1">
    <citation type="journal article" date="2019" name="Sci. Rep.">
        <title>Orb-weaving spider Araneus ventricosus genome elucidates the spidroin gene catalogue.</title>
        <authorList>
            <person name="Kono N."/>
            <person name="Nakamura H."/>
            <person name="Ohtoshi R."/>
            <person name="Moran D.A.P."/>
            <person name="Shinohara A."/>
            <person name="Yoshida Y."/>
            <person name="Fujiwara M."/>
            <person name="Mori M."/>
            <person name="Tomita M."/>
            <person name="Arakawa K."/>
        </authorList>
    </citation>
    <scope>NUCLEOTIDE SEQUENCE [LARGE SCALE GENOMIC DNA]</scope>
</reference>
<dbReference type="Gene3D" id="3.30.420.10">
    <property type="entry name" value="Ribonuclease H-like superfamily/Ribonuclease H"/>
    <property type="match status" value="1"/>
</dbReference>
<dbReference type="GO" id="GO:0003676">
    <property type="term" value="F:nucleic acid binding"/>
    <property type="evidence" value="ECO:0007669"/>
    <property type="project" value="InterPro"/>
</dbReference>
<dbReference type="InterPro" id="IPR036397">
    <property type="entry name" value="RNaseH_sf"/>
</dbReference>
<dbReference type="PANTHER" id="PTHR47326">
    <property type="entry name" value="TRANSPOSABLE ELEMENT TC3 TRANSPOSASE-LIKE PROTEIN"/>
    <property type="match status" value="1"/>
</dbReference>
<evidence type="ECO:0008006" key="3">
    <source>
        <dbReference type="Google" id="ProtNLM"/>
    </source>
</evidence>